<comment type="caution">
    <text evidence="5">The sequence shown here is derived from an EMBL/GenBank/DDBJ whole genome shotgun (WGS) entry which is preliminary data.</text>
</comment>
<sequence>MPDYGHEVRLGIFPTPAAAEPHRAVELGVLADTAGIDLVTVQDHPYQAAHLDSWTLLSWIAARTTHVRLGLNVANLPLRPPVVLARSVATLDLLSGGRTDLGLGAGAFWDAIVAAGGPRRSPGEAADALVEAVDVVRQVWGGQGSVRVDGEHYRVRGLHAGPAPAGDPAVWIGAYGPRMLRVTGRLADGWLPSLGYLPPERLGEANGRIDEAAVRAGRAPQDVVRLYNVHGRFGRGGGLLQGGPAEWAEQLAGLVLEHGMSTFVLATDDPGAVQAFGQEVGPALRELVEAERSATAAGGAGDPAPGVTTVPAGSGDPAVDGTVLPGITPTPDDGTRLTGELAWDEDSRPSAPAPEGEPAAYPAERLALPQHLIDIHDHLRGELASVRDVVDQVRRGHLQVGQARSVVNTMAMRQNNWTLGAFCESYCRIVTGHHTLEDRSVFPYLRRREPGLAPVLDRLEEEHEVIADVLDRLDRALVALVDEEGYGQGALDALEELGRSVDLLTDTLLSHLSYEERELVGPLARHGFG</sequence>
<dbReference type="InterPro" id="IPR036661">
    <property type="entry name" value="Luciferase-like_sf"/>
</dbReference>
<organism evidence="5 6">
    <name type="scientific">Ornithinimicrobium kibberense</name>
    <dbReference type="NCBI Taxonomy" id="282060"/>
    <lineage>
        <taxon>Bacteria</taxon>
        <taxon>Bacillati</taxon>
        <taxon>Actinomycetota</taxon>
        <taxon>Actinomycetes</taxon>
        <taxon>Micrococcales</taxon>
        <taxon>Ornithinimicrobiaceae</taxon>
        <taxon>Ornithinimicrobium</taxon>
    </lineage>
</organism>
<evidence type="ECO:0000256" key="1">
    <source>
        <dbReference type="ARBA" id="ARBA00023002"/>
    </source>
</evidence>
<accession>A0ABV5V4W5</accession>
<evidence type="ECO:0000259" key="4">
    <source>
        <dbReference type="Pfam" id="PF01814"/>
    </source>
</evidence>
<feature type="domain" description="Hemerythrin-like" evidence="4">
    <location>
        <begin position="372"/>
        <end position="520"/>
    </location>
</feature>
<dbReference type="InterPro" id="IPR012312">
    <property type="entry name" value="Hemerythrin-like"/>
</dbReference>
<dbReference type="SUPFAM" id="SSF51679">
    <property type="entry name" value="Bacterial luciferase-like"/>
    <property type="match status" value="1"/>
</dbReference>
<dbReference type="PANTHER" id="PTHR43244">
    <property type="match status" value="1"/>
</dbReference>
<evidence type="ECO:0000259" key="3">
    <source>
        <dbReference type="Pfam" id="PF00296"/>
    </source>
</evidence>
<protein>
    <submittedName>
        <fullName evidence="5">LLM class flavin-dependent oxidoreductase</fullName>
    </submittedName>
</protein>
<evidence type="ECO:0000313" key="6">
    <source>
        <dbReference type="Proteomes" id="UP001589613"/>
    </source>
</evidence>
<reference evidence="5 6" key="1">
    <citation type="submission" date="2024-09" db="EMBL/GenBank/DDBJ databases">
        <authorList>
            <person name="Sun Q."/>
            <person name="Mori K."/>
        </authorList>
    </citation>
    <scope>NUCLEOTIDE SEQUENCE [LARGE SCALE GENOMIC DNA]</scope>
    <source>
        <strain evidence="5 6">JCM 12763</strain>
    </source>
</reference>
<dbReference type="Gene3D" id="3.20.20.30">
    <property type="entry name" value="Luciferase-like domain"/>
    <property type="match status" value="1"/>
</dbReference>
<feature type="region of interest" description="Disordered" evidence="2">
    <location>
        <begin position="291"/>
        <end position="339"/>
    </location>
</feature>
<keyword evidence="1" id="KW-0560">Oxidoreductase</keyword>
<dbReference type="Pfam" id="PF01814">
    <property type="entry name" value="Hemerythrin"/>
    <property type="match status" value="1"/>
</dbReference>
<dbReference type="Proteomes" id="UP001589613">
    <property type="component" value="Unassembled WGS sequence"/>
</dbReference>
<dbReference type="Pfam" id="PF00296">
    <property type="entry name" value="Bac_luciferase"/>
    <property type="match status" value="1"/>
</dbReference>
<dbReference type="Gene3D" id="1.20.120.520">
    <property type="entry name" value="nmb1532 protein domain like"/>
    <property type="match status" value="1"/>
</dbReference>
<dbReference type="CDD" id="cd12108">
    <property type="entry name" value="Hr-like"/>
    <property type="match status" value="1"/>
</dbReference>
<dbReference type="InterPro" id="IPR011251">
    <property type="entry name" value="Luciferase-like_dom"/>
</dbReference>
<gene>
    <name evidence="5" type="ORF">ACFFN0_11990</name>
</gene>
<feature type="domain" description="Luciferase-like" evidence="3">
    <location>
        <begin position="18"/>
        <end position="223"/>
    </location>
</feature>
<dbReference type="RefSeq" id="WP_377466465.1">
    <property type="nucleotide sequence ID" value="NZ_JBHMAX010000022.1"/>
</dbReference>
<evidence type="ECO:0000313" key="5">
    <source>
        <dbReference type="EMBL" id="MFB9732763.1"/>
    </source>
</evidence>
<dbReference type="PANTHER" id="PTHR43244:SF1">
    <property type="entry name" value="5,10-METHYLENETETRAHYDROMETHANOPTERIN REDUCTASE"/>
    <property type="match status" value="1"/>
</dbReference>
<dbReference type="EMBL" id="JBHMAX010000022">
    <property type="protein sequence ID" value="MFB9732763.1"/>
    <property type="molecule type" value="Genomic_DNA"/>
</dbReference>
<proteinExistence type="predicted"/>
<name>A0ABV5V4W5_9MICO</name>
<dbReference type="InterPro" id="IPR050564">
    <property type="entry name" value="F420-G6PD/mer"/>
</dbReference>
<keyword evidence="6" id="KW-1185">Reference proteome</keyword>
<evidence type="ECO:0000256" key="2">
    <source>
        <dbReference type="SAM" id="MobiDB-lite"/>
    </source>
</evidence>